<evidence type="ECO:0000313" key="11">
    <source>
        <dbReference type="Proteomes" id="UP001205105"/>
    </source>
</evidence>
<dbReference type="AlphaFoldDB" id="A0AAD5H5F2"/>
<comment type="similarity">
    <text evidence="1 7">Belongs to the metallophosphoesterase superfamily. Purple acid phosphatase family.</text>
</comment>
<dbReference type="InterPro" id="IPR007872">
    <property type="entry name" value="DPH_MB_dom"/>
</dbReference>
<dbReference type="Proteomes" id="UP001205105">
    <property type="component" value="Unassembled WGS sequence"/>
</dbReference>
<dbReference type="SUPFAM" id="SSF56300">
    <property type="entry name" value="Metallo-dependent phosphatases"/>
    <property type="match status" value="1"/>
</dbReference>
<dbReference type="InterPro" id="IPR025733">
    <property type="entry name" value="PAPs_C"/>
</dbReference>
<dbReference type="FunFam" id="3.10.660.10:FF:000001">
    <property type="entry name" value="Diphthamide biosynthesis 3"/>
    <property type="match status" value="1"/>
</dbReference>
<evidence type="ECO:0000256" key="8">
    <source>
        <dbReference type="SAM" id="MobiDB-lite"/>
    </source>
</evidence>
<dbReference type="InterPro" id="IPR041792">
    <property type="entry name" value="MPP_PAP"/>
</dbReference>
<organism evidence="10 11">
    <name type="scientific">Chlorella ohadii</name>
    <dbReference type="NCBI Taxonomy" id="2649997"/>
    <lineage>
        <taxon>Eukaryota</taxon>
        <taxon>Viridiplantae</taxon>
        <taxon>Chlorophyta</taxon>
        <taxon>core chlorophytes</taxon>
        <taxon>Trebouxiophyceae</taxon>
        <taxon>Chlorellales</taxon>
        <taxon>Chlorellaceae</taxon>
        <taxon>Chlorella clade</taxon>
        <taxon>Chlorella</taxon>
    </lineage>
</organism>
<dbReference type="SUPFAM" id="SSF144217">
    <property type="entry name" value="CSL zinc finger"/>
    <property type="match status" value="1"/>
</dbReference>
<accession>A0AAD5H5F2</accession>
<evidence type="ECO:0000256" key="4">
    <source>
        <dbReference type="ARBA" id="ARBA00023004"/>
    </source>
</evidence>
<keyword evidence="3" id="KW-0732">Signal</keyword>
<keyword evidence="11" id="KW-1185">Reference proteome</keyword>
<keyword evidence="7" id="KW-0378">Hydrolase</keyword>
<evidence type="ECO:0000256" key="1">
    <source>
        <dbReference type="ARBA" id="ARBA00008723"/>
    </source>
</evidence>
<dbReference type="Gene3D" id="3.10.660.10">
    <property type="entry name" value="DPH Zinc finger"/>
    <property type="match status" value="1"/>
</dbReference>
<dbReference type="Gene3D" id="3.60.21.10">
    <property type="match status" value="2"/>
</dbReference>
<evidence type="ECO:0000256" key="2">
    <source>
        <dbReference type="ARBA" id="ARBA00022723"/>
    </source>
</evidence>
<comment type="caution">
    <text evidence="10">The sequence shown here is derived from an EMBL/GenBank/DDBJ whole genome shotgun (WGS) entry which is preliminary data.</text>
</comment>
<evidence type="ECO:0000259" key="9">
    <source>
        <dbReference type="PROSITE" id="PS51074"/>
    </source>
</evidence>
<evidence type="ECO:0000256" key="6">
    <source>
        <dbReference type="ARBA" id="ARBA00024032"/>
    </source>
</evidence>
<evidence type="ECO:0000256" key="5">
    <source>
        <dbReference type="ARBA" id="ARBA00023180"/>
    </source>
</evidence>
<dbReference type="GO" id="GO:0046872">
    <property type="term" value="F:metal ion binding"/>
    <property type="evidence" value="ECO:0007669"/>
    <property type="project" value="UniProtKB-KW"/>
</dbReference>
<comment type="similarity">
    <text evidence="6">Belongs to the DPH3 family.</text>
</comment>
<dbReference type="EMBL" id="JADXDR010000085">
    <property type="protein sequence ID" value="KAI7840052.1"/>
    <property type="molecule type" value="Genomic_DNA"/>
</dbReference>
<dbReference type="GO" id="GO:0003993">
    <property type="term" value="F:acid phosphatase activity"/>
    <property type="evidence" value="ECO:0007669"/>
    <property type="project" value="UniProtKB-EC"/>
</dbReference>
<feature type="region of interest" description="Disordered" evidence="8">
    <location>
        <begin position="439"/>
        <end position="489"/>
    </location>
</feature>
<evidence type="ECO:0000256" key="3">
    <source>
        <dbReference type="ARBA" id="ARBA00022729"/>
    </source>
</evidence>
<evidence type="ECO:0000313" key="10">
    <source>
        <dbReference type="EMBL" id="KAI7840052.1"/>
    </source>
</evidence>
<evidence type="ECO:0000256" key="7">
    <source>
        <dbReference type="RuleBase" id="RU361203"/>
    </source>
</evidence>
<feature type="compositionally biased region" description="Gly residues" evidence="8">
    <location>
        <begin position="469"/>
        <end position="484"/>
    </location>
</feature>
<dbReference type="InterPro" id="IPR029052">
    <property type="entry name" value="Metallo-depent_PP-like"/>
</dbReference>
<dbReference type="PANTHER" id="PTHR45867">
    <property type="entry name" value="PURPLE ACID PHOSPHATASE"/>
    <property type="match status" value="1"/>
</dbReference>
<name>A0AAD5H5F2_9CHLO</name>
<dbReference type="CDD" id="cd00839">
    <property type="entry name" value="MPP_PAPs"/>
    <property type="match status" value="1"/>
</dbReference>
<gene>
    <name evidence="10" type="ORF">COHA_006183</name>
</gene>
<dbReference type="PROSITE" id="PS51074">
    <property type="entry name" value="DPH_MB"/>
    <property type="match status" value="1"/>
</dbReference>
<keyword evidence="4" id="KW-0408">Iron</keyword>
<dbReference type="SUPFAM" id="SSF49363">
    <property type="entry name" value="Purple acid phosphatase, N-terminal domain"/>
    <property type="match status" value="1"/>
</dbReference>
<dbReference type="Pfam" id="PF14008">
    <property type="entry name" value="Metallophos_C"/>
    <property type="match status" value="1"/>
</dbReference>
<reference evidence="10" key="1">
    <citation type="submission" date="2020-11" db="EMBL/GenBank/DDBJ databases">
        <title>Chlorella ohadii genome sequencing and assembly.</title>
        <authorList>
            <person name="Murik O."/>
            <person name="Treves H."/>
            <person name="Kedem I."/>
            <person name="Shotland Y."/>
            <person name="Kaplan A."/>
        </authorList>
    </citation>
    <scope>NUCLEOTIDE SEQUENCE</scope>
    <source>
        <strain evidence="10">1</strain>
    </source>
</reference>
<keyword evidence="2" id="KW-0479">Metal-binding</keyword>
<keyword evidence="5" id="KW-0325">Glycoprotein</keyword>
<dbReference type="EC" id="3.1.3.2" evidence="7"/>
<proteinExistence type="inferred from homology"/>
<dbReference type="InterPro" id="IPR036671">
    <property type="entry name" value="DPH_MB_sf"/>
</dbReference>
<dbReference type="Pfam" id="PF00149">
    <property type="entry name" value="Metallophos"/>
    <property type="match status" value="1"/>
</dbReference>
<protein>
    <recommendedName>
        <fullName evidence="7">Purple acid phosphatase</fullName>
        <ecNumber evidence="7">3.1.3.2</ecNumber>
    </recommendedName>
</protein>
<feature type="compositionally biased region" description="Low complexity" evidence="8">
    <location>
        <begin position="440"/>
        <end position="468"/>
    </location>
</feature>
<dbReference type="InterPro" id="IPR008963">
    <property type="entry name" value="Purple_acid_Pase-like_N"/>
</dbReference>
<dbReference type="InterPro" id="IPR004843">
    <property type="entry name" value="Calcineurin-like_PHP"/>
</dbReference>
<dbReference type="Pfam" id="PF05207">
    <property type="entry name" value="Zn_ribbon_CSL"/>
    <property type="match status" value="1"/>
</dbReference>
<comment type="catalytic activity">
    <reaction evidence="7">
        <text>a phosphate monoester + H2O = an alcohol + phosphate</text>
        <dbReference type="Rhea" id="RHEA:15017"/>
        <dbReference type="ChEBI" id="CHEBI:15377"/>
        <dbReference type="ChEBI" id="CHEBI:30879"/>
        <dbReference type="ChEBI" id="CHEBI:43474"/>
        <dbReference type="ChEBI" id="CHEBI:67140"/>
        <dbReference type="EC" id="3.1.3.2"/>
    </reaction>
</comment>
<sequence length="593" mass="63475">MTLHDEIEIEDMDWSEELQAFTYQCPCGDLFQITLDELAAGEEIAKCPSCSLYVRVIYDPQDFQQPAGLEATDAFGSSLGTLDDLDGGWASGGSGTAPRAVRLAVGDSDDEMVVMWSSQVAAEQACVQLYVAAPAGEAPQHTAQLLLGGSGGSGGGSGTGQRYRYRCGSDGGGWSPWRTFRAKRSAGQVSAEEPAQLLLVGDMGLYNSRAWPALSADASSGAYDALLHVGDLAYDMAGLQGRRGAAFLAHVEPAAVQLPYMVVPGNHEWHANFSHYRALFAMPRRQRGDNLFYSFELGPLHVLVYNTEAFFWPDSFGEAEQRAMYEWMESDLQAANANRAQTPWILVAGHRPMYCVEAHLGRCNAEHEASRLGIPSVCPHNNPAACRPLHPPGSSSSSSSFPIEQLFHRYGVDLAVFGHVHDYERYFPAFNLTAYPPENGGSSSSRSSSSGGSSSSSATIGVSSSSRGGSDGAGSSGRGSGFPGAVGSPVTVWEEPRATVHVTTGAGGNSEMRVGPDLPPQGPCSDTAPWCAFQSGYAPRGGQSYDFSHSRLAVYNATHLRWQQYSSSFGRVVDEWWLVRRTPHGPFAAPAAS</sequence>
<feature type="domain" description="DPH-type MB" evidence="9">
    <location>
        <begin position="3"/>
        <end position="59"/>
    </location>
</feature>